<keyword evidence="4 7" id="KW-0812">Transmembrane</keyword>
<dbReference type="InterPro" id="IPR050545">
    <property type="entry name" value="Mycobact_MmpL"/>
</dbReference>
<comment type="similarity">
    <text evidence="2">Belongs to the resistance-nodulation-cell division (RND) (TC 2.A.6) family. MmpL subfamily.</text>
</comment>
<evidence type="ECO:0000256" key="2">
    <source>
        <dbReference type="ARBA" id="ARBA00010157"/>
    </source>
</evidence>
<dbReference type="PANTHER" id="PTHR33406:SF11">
    <property type="entry name" value="MEMBRANE PROTEIN SCO6666-RELATED"/>
    <property type="match status" value="1"/>
</dbReference>
<feature type="transmembrane region" description="Helical" evidence="7">
    <location>
        <begin position="540"/>
        <end position="559"/>
    </location>
</feature>
<evidence type="ECO:0000259" key="8">
    <source>
        <dbReference type="Pfam" id="PF03176"/>
    </source>
</evidence>
<dbReference type="Proteomes" id="UP001240984">
    <property type="component" value="Unassembled WGS sequence"/>
</dbReference>
<dbReference type="RefSeq" id="WP_306831116.1">
    <property type="nucleotide sequence ID" value="NZ_JAUSRA010000001.1"/>
</dbReference>
<dbReference type="EMBL" id="JAUSRA010000001">
    <property type="protein sequence ID" value="MDP9795365.1"/>
    <property type="molecule type" value="Genomic_DNA"/>
</dbReference>
<evidence type="ECO:0000313" key="10">
    <source>
        <dbReference type="Proteomes" id="UP001240984"/>
    </source>
</evidence>
<feature type="transmembrane region" description="Helical" evidence="7">
    <location>
        <begin position="393"/>
        <end position="410"/>
    </location>
</feature>
<evidence type="ECO:0000256" key="3">
    <source>
        <dbReference type="ARBA" id="ARBA00022475"/>
    </source>
</evidence>
<feature type="domain" description="Membrane transport protein MMPL" evidence="8">
    <location>
        <begin position="46"/>
        <end position="394"/>
    </location>
</feature>
<feature type="transmembrane region" description="Helical" evidence="7">
    <location>
        <begin position="296"/>
        <end position="320"/>
    </location>
</feature>
<feature type="transmembrane region" description="Helical" evidence="7">
    <location>
        <begin position="332"/>
        <end position="355"/>
    </location>
</feature>
<dbReference type="Pfam" id="PF03176">
    <property type="entry name" value="MMPL"/>
    <property type="match status" value="2"/>
</dbReference>
<evidence type="ECO:0000256" key="7">
    <source>
        <dbReference type="SAM" id="Phobius"/>
    </source>
</evidence>
<feature type="transmembrane region" description="Helical" evidence="7">
    <location>
        <begin position="199"/>
        <end position="218"/>
    </location>
</feature>
<keyword evidence="3" id="KW-1003">Cell membrane</keyword>
<keyword evidence="5 7" id="KW-1133">Transmembrane helix</keyword>
<feature type="transmembrane region" description="Helical" evidence="7">
    <location>
        <begin position="225"/>
        <end position="248"/>
    </location>
</feature>
<comment type="subcellular location">
    <subcellularLocation>
        <location evidence="1">Cell membrane</location>
        <topology evidence="1">Multi-pass membrane protein</topology>
    </subcellularLocation>
</comment>
<keyword evidence="10" id="KW-1185">Reference proteome</keyword>
<feature type="transmembrane region" description="Helical" evidence="7">
    <location>
        <begin position="654"/>
        <end position="673"/>
    </location>
</feature>
<proteinExistence type="inferred from homology"/>
<keyword evidence="6 7" id="KW-0472">Membrane</keyword>
<sequence>MFASWGSLMHRLRWTTVIVVVAASIASGVWGLGVFGQLSEGGYIDPGSESAQAAEVAEEALGAQGGDVIVIYTPDGGNVDDPAVAEAITTDLAALPADKVESAGSYWQLAAAAQAAAQPQGQQPADPQAAAQAAQATQFVTPDKRSAIALVTLAGANETEKLENYRDIKDDFTVDGVETKVGGAAALQHSTSERSKSDLTLAEGVSLPVVLVLLVLIFGSLVAAALPVLVGGLAVLGALGVLHVIALTTEVNSFAVNVASLLGLGMAIDYGLFMVGRFREELAAGRGTAIAVRNTVATAGRTVAFSATLLIIALAGLMLFPQGFLKSLSYGGMSAVALAAFTSLTLLPAMLGLLGPRVDKLALPRRKKQIQGEKPVMSTGWERLARFVMKRPLLVALPILALLVFLAVPIKDVQFGEIDERVLPSGDPAREALAELKAEFPALSGTGVQVVLRGADAAAAQPFAAEVANVAGIGEATISGSQNGVTEITAALESEDALDRTAKDAVEQIRALDAPAGAEVLVGGFTARNVDSIEATYAQLPWMVLLLAGATLVLMFLAFGSVLLPVKAVVMSALSLTATFGVLVFVFQEGHGAGLLNVTPAPLEVGIVVLMAAVVFGLSTDYEVFLLSRMVEARTKGASTADAVVTGIVRTGRVISAAAILLVVVTGAFALSSLTMMRFIGVGMILALVLDATVVRMLLVPAVIRLMGDAAWWAPGPLRRLQERAGLAETDEIEEEGEGAGLVRTGA</sequence>
<feature type="transmembrane region" description="Helical" evidence="7">
    <location>
        <begin position="254"/>
        <end position="275"/>
    </location>
</feature>
<dbReference type="InterPro" id="IPR004869">
    <property type="entry name" value="MMPL_dom"/>
</dbReference>
<evidence type="ECO:0000256" key="6">
    <source>
        <dbReference type="ARBA" id="ARBA00023136"/>
    </source>
</evidence>
<reference evidence="9 10" key="1">
    <citation type="submission" date="2023-07" db="EMBL/GenBank/DDBJ databases">
        <title>Sequencing the genomes of 1000 actinobacteria strains.</title>
        <authorList>
            <person name="Klenk H.-P."/>
        </authorList>
    </citation>
    <scope>NUCLEOTIDE SEQUENCE [LARGE SCALE GENOMIC DNA]</scope>
    <source>
        <strain evidence="9 10">DSM 44710</strain>
    </source>
</reference>
<feature type="transmembrane region" description="Helical" evidence="7">
    <location>
        <begin position="607"/>
        <end position="627"/>
    </location>
</feature>
<evidence type="ECO:0000313" key="9">
    <source>
        <dbReference type="EMBL" id="MDP9795365.1"/>
    </source>
</evidence>
<comment type="caution">
    <text evidence="9">The sequence shown here is derived from an EMBL/GenBank/DDBJ whole genome shotgun (WGS) entry which is preliminary data.</text>
</comment>
<gene>
    <name evidence="9" type="ORF">J2S43_003877</name>
</gene>
<feature type="transmembrane region" description="Helical" evidence="7">
    <location>
        <begin position="566"/>
        <end position="587"/>
    </location>
</feature>
<feature type="domain" description="Membrane transport protein MMPL" evidence="8">
    <location>
        <begin position="488"/>
        <end position="717"/>
    </location>
</feature>
<dbReference type="SUPFAM" id="SSF82866">
    <property type="entry name" value="Multidrug efflux transporter AcrB transmembrane domain"/>
    <property type="match status" value="2"/>
</dbReference>
<evidence type="ECO:0000256" key="1">
    <source>
        <dbReference type="ARBA" id="ARBA00004651"/>
    </source>
</evidence>
<organism evidence="9 10">
    <name type="scientific">Catenuloplanes nepalensis</name>
    <dbReference type="NCBI Taxonomy" id="587533"/>
    <lineage>
        <taxon>Bacteria</taxon>
        <taxon>Bacillati</taxon>
        <taxon>Actinomycetota</taxon>
        <taxon>Actinomycetes</taxon>
        <taxon>Micromonosporales</taxon>
        <taxon>Micromonosporaceae</taxon>
        <taxon>Catenuloplanes</taxon>
    </lineage>
</organism>
<evidence type="ECO:0000256" key="5">
    <source>
        <dbReference type="ARBA" id="ARBA00022989"/>
    </source>
</evidence>
<dbReference type="PANTHER" id="PTHR33406">
    <property type="entry name" value="MEMBRANE PROTEIN MJ1562-RELATED"/>
    <property type="match status" value="1"/>
</dbReference>
<accession>A0ABT9MV94</accession>
<evidence type="ECO:0000256" key="4">
    <source>
        <dbReference type="ARBA" id="ARBA00022692"/>
    </source>
</evidence>
<name>A0ABT9MV94_9ACTN</name>
<dbReference type="Gene3D" id="1.20.1640.10">
    <property type="entry name" value="Multidrug efflux transporter AcrB transmembrane domain"/>
    <property type="match status" value="2"/>
</dbReference>
<feature type="transmembrane region" description="Helical" evidence="7">
    <location>
        <begin position="679"/>
        <end position="699"/>
    </location>
</feature>
<protein>
    <submittedName>
        <fullName evidence="9">RND superfamily putative drug exporter</fullName>
    </submittedName>
</protein>